<dbReference type="GO" id="GO:0016301">
    <property type="term" value="F:kinase activity"/>
    <property type="evidence" value="ECO:0007669"/>
    <property type="project" value="UniProtKB-KW"/>
</dbReference>
<dbReference type="InterPro" id="IPR000600">
    <property type="entry name" value="ROK"/>
</dbReference>
<evidence type="ECO:0000313" key="2">
    <source>
        <dbReference type="EMBL" id="TDN42414.1"/>
    </source>
</evidence>
<dbReference type="SUPFAM" id="SSF53067">
    <property type="entry name" value="Actin-like ATPase domain"/>
    <property type="match status" value="1"/>
</dbReference>
<dbReference type="AlphaFoldDB" id="A0A4R6DDY5"/>
<name>A0A4R6DDY5_9MICO</name>
<comment type="similarity">
    <text evidence="1">Belongs to the ROK (NagC/XylR) family.</text>
</comment>
<sequence length="320" mass="32163">MAVGPARGRQLTASHATATPVGVMDVGGGHVTAALVDPASVGEVLVERGATIDPHADRDVLLDQLAGPGRALGPLRAGSVPLRGWSIAMPGPFDAAAGTGTFAGVDKFQSIAGIDLRAALAERLGVPPSAVRFLNDAVAYGIGEWAAGAGAGAGRMVCITLGTGVGSAFLVDGAAVDSGPTVPEQGEVHRLAIDGRPLEETISSPALRRADHERSGRDRSVEELCAAARGGDPVALDVVGTAMSALGGALRPWVERFDATRVVVGGSIARSWDVIAAPLHAGITRDGGTATRGPQLVPAALGSRAPLVGAAVAWTRDTDG</sequence>
<evidence type="ECO:0000313" key="3">
    <source>
        <dbReference type="Proteomes" id="UP000295764"/>
    </source>
</evidence>
<dbReference type="Gene3D" id="3.30.420.40">
    <property type="match status" value="2"/>
</dbReference>
<protein>
    <submittedName>
        <fullName evidence="2">Glucokinase</fullName>
    </submittedName>
</protein>
<dbReference type="InterPro" id="IPR043129">
    <property type="entry name" value="ATPase_NBD"/>
</dbReference>
<dbReference type="PANTHER" id="PTHR18964:SF169">
    <property type="entry name" value="N-ACETYLMANNOSAMINE KINASE"/>
    <property type="match status" value="1"/>
</dbReference>
<dbReference type="OrthoDB" id="49666at2"/>
<dbReference type="EMBL" id="SNVW01000012">
    <property type="protein sequence ID" value="TDN42414.1"/>
    <property type="molecule type" value="Genomic_DNA"/>
</dbReference>
<keyword evidence="2" id="KW-0808">Transferase</keyword>
<comment type="caution">
    <text evidence="2">The sequence shown here is derived from an EMBL/GenBank/DDBJ whole genome shotgun (WGS) entry which is preliminary data.</text>
</comment>
<organism evidence="2 3">
    <name type="scientific">Curtobacterium flaccumfaciens</name>
    <dbReference type="NCBI Taxonomy" id="2035"/>
    <lineage>
        <taxon>Bacteria</taxon>
        <taxon>Bacillati</taxon>
        <taxon>Actinomycetota</taxon>
        <taxon>Actinomycetes</taxon>
        <taxon>Micrococcales</taxon>
        <taxon>Microbacteriaceae</taxon>
        <taxon>Curtobacterium</taxon>
    </lineage>
</organism>
<keyword evidence="2" id="KW-0418">Kinase</keyword>
<gene>
    <name evidence="2" type="ORF">EDF64_11257</name>
</gene>
<dbReference type="PANTHER" id="PTHR18964">
    <property type="entry name" value="ROK (REPRESSOR, ORF, KINASE) FAMILY"/>
    <property type="match status" value="1"/>
</dbReference>
<reference evidence="2 3" key="1">
    <citation type="submission" date="2019-03" db="EMBL/GenBank/DDBJ databases">
        <title>Genomic analyses of the natural microbiome of Caenorhabditis elegans.</title>
        <authorList>
            <person name="Samuel B."/>
        </authorList>
    </citation>
    <scope>NUCLEOTIDE SEQUENCE [LARGE SCALE GENOMIC DNA]</scope>
    <source>
        <strain evidence="2 3">JUb65</strain>
    </source>
</reference>
<accession>A0A4R6DDY5</accession>
<dbReference type="Pfam" id="PF00480">
    <property type="entry name" value="ROK"/>
    <property type="match status" value="1"/>
</dbReference>
<proteinExistence type="inferred from homology"/>
<dbReference type="Proteomes" id="UP000295764">
    <property type="component" value="Unassembled WGS sequence"/>
</dbReference>
<evidence type="ECO:0000256" key="1">
    <source>
        <dbReference type="ARBA" id="ARBA00006479"/>
    </source>
</evidence>